<evidence type="ECO:0000313" key="2">
    <source>
        <dbReference type="Proteomes" id="UP001595932"/>
    </source>
</evidence>
<dbReference type="EMBL" id="JBHSGL010000005">
    <property type="protein sequence ID" value="MFC4712239.1"/>
    <property type="molecule type" value="Genomic_DNA"/>
</dbReference>
<organism evidence="1 2">
    <name type="scientific">Planococcus dechangensis</name>
    <dbReference type="NCBI Taxonomy" id="1176255"/>
    <lineage>
        <taxon>Bacteria</taxon>
        <taxon>Bacillati</taxon>
        <taxon>Bacillota</taxon>
        <taxon>Bacilli</taxon>
        <taxon>Bacillales</taxon>
        <taxon>Caryophanaceae</taxon>
        <taxon>Planococcus</taxon>
    </lineage>
</organism>
<dbReference type="Proteomes" id="UP001595932">
    <property type="component" value="Unassembled WGS sequence"/>
</dbReference>
<name>A0ABV9MB44_9BACL</name>
<accession>A0ABV9MB44</accession>
<protein>
    <submittedName>
        <fullName evidence="1">Uncharacterized protein</fullName>
    </submittedName>
</protein>
<sequence length="143" mass="16224">MDKKKMIEMAISMLQEVEPETIEVVNFDRTEYDDGSVGFSVNLTTPPEKKDYIGPQGIYLGGCTIAKYADPANCIEIEKAEDIEADKLHFTHNQRYFVLDLGEPDLEEKAITLHCGYKKAYMTDHVQTEYINLTHGVRGTEES</sequence>
<reference evidence="2" key="1">
    <citation type="journal article" date="2019" name="Int. J. Syst. Evol. Microbiol.">
        <title>The Global Catalogue of Microorganisms (GCM) 10K type strain sequencing project: providing services to taxonomists for standard genome sequencing and annotation.</title>
        <authorList>
            <consortium name="The Broad Institute Genomics Platform"/>
            <consortium name="The Broad Institute Genome Sequencing Center for Infectious Disease"/>
            <person name="Wu L."/>
            <person name="Ma J."/>
        </authorList>
    </citation>
    <scope>NUCLEOTIDE SEQUENCE [LARGE SCALE GENOMIC DNA]</scope>
    <source>
        <strain evidence="2">CGMCC 1.12151</strain>
    </source>
</reference>
<evidence type="ECO:0000313" key="1">
    <source>
        <dbReference type="EMBL" id="MFC4712239.1"/>
    </source>
</evidence>
<gene>
    <name evidence="1" type="ORF">ACFO5U_05205</name>
</gene>
<comment type="caution">
    <text evidence="1">The sequence shown here is derived from an EMBL/GenBank/DDBJ whole genome shotgun (WGS) entry which is preliminary data.</text>
</comment>
<proteinExistence type="predicted"/>
<dbReference type="RefSeq" id="WP_377277299.1">
    <property type="nucleotide sequence ID" value="NZ_JBHSGL010000005.1"/>
</dbReference>
<keyword evidence="2" id="KW-1185">Reference proteome</keyword>